<keyword evidence="8" id="KW-1185">Reference proteome</keyword>
<evidence type="ECO:0000256" key="4">
    <source>
        <dbReference type="PROSITE-ProRule" id="PRU00433"/>
    </source>
</evidence>
<dbReference type="EMBL" id="CP055153">
    <property type="protein sequence ID" value="QMU28865.1"/>
    <property type="molecule type" value="Genomic_DNA"/>
</dbReference>
<keyword evidence="1 4" id="KW-0349">Heme</keyword>
<organism evidence="7 8">
    <name type="scientific">Adhaeribacter radiodurans</name>
    <dbReference type="NCBI Taxonomy" id="2745197"/>
    <lineage>
        <taxon>Bacteria</taxon>
        <taxon>Pseudomonadati</taxon>
        <taxon>Bacteroidota</taxon>
        <taxon>Cytophagia</taxon>
        <taxon>Cytophagales</taxon>
        <taxon>Hymenobacteraceae</taxon>
        <taxon>Adhaeribacter</taxon>
    </lineage>
</organism>
<proteinExistence type="predicted"/>
<evidence type="ECO:0000313" key="8">
    <source>
        <dbReference type="Proteomes" id="UP000514509"/>
    </source>
</evidence>
<evidence type="ECO:0000256" key="5">
    <source>
        <dbReference type="SAM" id="SignalP"/>
    </source>
</evidence>
<dbReference type="PROSITE" id="PS51257">
    <property type="entry name" value="PROKAR_LIPOPROTEIN"/>
    <property type="match status" value="1"/>
</dbReference>
<dbReference type="GO" id="GO:0020037">
    <property type="term" value="F:heme binding"/>
    <property type="evidence" value="ECO:0007669"/>
    <property type="project" value="InterPro"/>
</dbReference>
<reference evidence="7 8" key="2">
    <citation type="submission" date="2020-08" db="EMBL/GenBank/DDBJ databases">
        <title>Adhaeribacter dokdonensis sp. nov., isolated from the rhizosphere of Elymus tsukushiensis, a plant native to the Dokdo Islands, Republic of Korea.</title>
        <authorList>
            <person name="Ghim S.Y."/>
        </authorList>
    </citation>
    <scope>NUCLEOTIDE SEQUENCE [LARGE SCALE GENOMIC DNA]</scope>
    <source>
        <strain evidence="7 8">KUDC8001</strain>
    </source>
</reference>
<dbReference type="PROSITE" id="PS51007">
    <property type="entry name" value="CYTC"/>
    <property type="match status" value="1"/>
</dbReference>
<dbReference type="RefSeq" id="WP_182416047.1">
    <property type="nucleotide sequence ID" value="NZ_CP055153.1"/>
</dbReference>
<reference evidence="7 8" key="1">
    <citation type="submission" date="2020-06" db="EMBL/GenBank/DDBJ databases">
        <authorList>
            <person name="Hwang Y.J."/>
        </authorList>
    </citation>
    <scope>NUCLEOTIDE SEQUENCE [LARGE SCALE GENOMIC DNA]</scope>
    <source>
        <strain evidence="7 8">KUDC8001</strain>
    </source>
</reference>
<name>A0A7L7L8K4_9BACT</name>
<dbReference type="AlphaFoldDB" id="A0A7L7L8K4"/>
<evidence type="ECO:0000259" key="6">
    <source>
        <dbReference type="PROSITE" id="PS51007"/>
    </source>
</evidence>
<feature type="signal peptide" evidence="5">
    <location>
        <begin position="1"/>
        <end position="23"/>
    </location>
</feature>
<evidence type="ECO:0000256" key="3">
    <source>
        <dbReference type="ARBA" id="ARBA00023004"/>
    </source>
</evidence>
<dbReference type="Proteomes" id="UP000514509">
    <property type="component" value="Chromosome"/>
</dbReference>
<evidence type="ECO:0000256" key="2">
    <source>
        <dbReference type="ARBA" id="ARBA00022723"/>
    </source>
</evidence>
<dbReference type="SUPFAM" id="SSF46626">
    <property type="entry name" value="Cytochrome c"/>
    <property type="match status" value="1"/>
</dbReference>
<feature type="chain" id="PRO_5029627063" description="Cytochrome c domain-containing protein" evidence="5">
    <location>
        <begin position="24"/>
        <end position="126"/>
    </location>
</feature>
<dbReference type="KEGG" id="add:HUW48_12820"/>
<dbReference type="GO" id="GO:0046872">
    <property type="term" value="F:metal ion binding"/>
    <property type="evidence" value="ECO:0007669"/>
    <property type="project" value="UniProtKB-KW"/>
</dbReference>
<evidence type="ECO:0000313" key="7">
    <source>
        <dbReference type="EMBL" id="QMU28865.1"/>
    </source>
</evidence>
<keyword evidence="3 4" id="KW-0408">Iron</keyword>
<gene>
    <name evidence="7" type="ORF">HUW48_12820</name>
</gene>
<keyword evidence="2 4" id="KW-0479">Metal-binding</keyword>
<protein>
    <recommendedName>
        <fullName evidence="6">Cytochrome c domain-containing protein</fullName>
    </recommendedName>
</protein>
<accession>A0A7L7L8K4</accession>
<dbReference type="GO" id="GO:0009055">
    <property type="term" value="F:electron transfer activity"/>
    <property type="evidence" value="ECO:0007669"/>
    <property type="project" value="InterPro"/>
</dbReference>
<dbReference type="InterPro" id="IPR009056">
    <property type="entry name" value="Cyt_c-like_dom"/>
</dbReference>
<dbReference type="InterPro" id="IPR036909">
    <property type="entry name" value="Cyt_c-like_dom_sf"/>
</dbReference>
<evidence type="ECO:0000256" key="1">
    <source>
        <dbReference type="ARBA" id="ARBA00022617"/>
    </source>
</evidence>
<sequence length="126" mass="13323">MHHFKWRMAFLCLLNLGLITGCASDNEEDLYANPGTCDTSAVTFSGTMNAILENRGCKGCHGAASPSGGVILDSFAEVQKRANSGQLMGAITHAPGFTPMPFGGTKISDCEIASIKKWIDNGTPNN</sequence>
<keyword evidence="5" id="KW-0732">Signal</keyword>
<feature type="domain" description="Cytochrome c" evidence="6">
    <location>
        <begin position="35"/>
        <end position="123"/>
    </location>
</feature>